<dbReference type="Proteomes" id="UP001482620">
    <property type="component" value="Unassembled WGS sequence"/>
</dbReference>
<evidence type="ECO:0000313" key="2">
    <source>
        <dbReference type="Proteomes" id="UP001482620"/>
    </source>
</evidence>
<dbReference type="EMBL" id="JAHRIQ010006492">
    <property type="protein sequence ID" value="MEQ2223267.1"/>
    <property type="molecule type" value="Genomic_DNA"/>
</dbReference>
<name>A0ABV0SV95_9TELE</name>
<reference evidence="1 2" key="1">
    <citation type="submission" date="2021-06" db="EMBL/GenBank/DDBJ databases">
        <authorList>
            <person name="Palmer J.M."/>
        </authorList>
    </citation>
    <scope>NUCLEOTIDE SEQUENCE [LARGE SCALE GENOMIC DNA]</scope>
    <source>
        <strain evidence="2">if_2019</strain>
        <tissue evidence="1">Muscle</tissue>
    </source>
</reference>
<keyword evidence="2" id="KW-1185">Reference proteome</keyword>
<proteinExistence type="predicted"/>
<gene>
    <name evidence="1" type="ORF">ILYODFUR_034994</name>
</gene>
<evidence type="ECO:0000313" key="1">
    <source>
        <dbReference type="EMBL" id="MEQ2223267.1"/>
    </source>
</evidence>
<comment type="caution">
    <text evidence="1">The sequence shown here is derived from an EMBL/GenBank/DDBJ whole genome shotgun (WGS) entry which is preliminary data.</text>
</comment>
<sequence>MARVRVLAAFKANINEAVQKVDRAMKRRGYVKVEENLVSFLVSLKDFMPSPALLMRATFNYRDPLKSYQLISQPSFDIINELESLNQIGLSCIYVLDTFSFLGAFISMISSHLYRA</sequence>
<accession>A0ABV0SV95</accession>
<organism evidence="1 2">
    <name type="scientific">Ilyodon furcidens</name>
    <name type="common">goldbreast splitfin</name>
    <dbReference type="NCBI Taxonomy" id="33524"/>
    <lineage>
        <taxon>Eukaryota</taxon>
        <taxon>Metazoa</taxon>
        <taxon>Chordata</taxon>
        <taxon>Craniata</taxon>
        <taxon>Vertebrata</taxon>
        <taxon>Euteleostomi</taxon>
        <taxon>Actinopterygii</taxon>
        <taxon>Neopterygii</taxon>
        <taxon>Teleostei</taxon>
        <taxon>Neoteleostei</taxon>
        <taxon>Acanthomorphata</taxon>
        <taxon>Ovalentaria</taxon>
        <taxon>Atherinomorphae</taxon>
        <taxon>Cyprinodontiformes</taxon>
        <taxon>Goodeidae</taxon>
        <taxon>Ilyodon</taxon>
    </lineage>
</organism>
<protein>
    <submittedName>
        <fullName evidence="1">Uncharacterized protein</fullName>
    </submittedName>
</protein>